<dbReference type="Pfam" id="PF00117">
    <property type="entry name" value="GATase"/>
    <property type="match status" value="1"/>
</dbReference>
<comment type="caution">
    <text evidence="2">The sequence shown here is derived from an EMBL/GenBank/DDBJ whole genome shotgun (WGS) entry which is preliminary data.</text>
</comment>
<evidence type="ECO:0000313" key="3">
    <source>
        <dbReference type="Proteomes" id="UP001597156"/>
    </source>
</evidence>
<name>A0ABW3PIK8_9LACO</name>
<dbReference type="PANTHER" id="PTHR42695">
    <property type="entry name" value="GLUTAMINE AMIDOTRANSFERASE YLR126C-RELATED"/>
    <property type="match status" value="1"/>
</dbReference>
<gene>
    <name evidence="2" type="ORF">ACFQ22_04840</name>
</gene>
<dbReference type="CDD" id="cd01741">
    <property type="entry name" value="GATase1_1"/>
    <property type="match status" value="1"/>
</dbReference>
<organism evidence="2 3">
    <name type="scientific">Lentilactobacillus raoultii</name>
    <dbReference type="NCBI Taxonomy" id="1987503"/>
    <lineage>
        <taxon>Bacteria</taxon>
        <taxon>Bacillati</taxon>
        <taxon>Bacillota</taxon>
        <taxon>Bacilli</taxon>
        <taxon>Lactobacillales</taxon>
        <taxon>Lactobacillaceae</taxon>
        <taxon>Lentilactobacillus</taxon>
    </lineage>
</organism>
<proteinExistence type="predicted"/>
<dbReference type="InterPro" id="IPR029062">
    <property type="entry name" value="Class_I_gatase-like"/>
</dbReference>
<dbReference type="RefSeq" id="WP_121979604.1">
    <property type="nucleotide sequence ID" value="NZ_JBHTLH010000012.1"/>
</dbReference>
<evidence type="ECO:0000313" key="2">
    <source>
        <dbReference type="EMBL" id="MFD1124690.1"/>
    </source>
</evidence>
<dbReference type="InterPro" id="IPR017926">
    <property type="entry name" value="GATASE"/>
</dbReference>
<keyword evidence="2" id="KW-0315">Glutamine amidotransferase</keyword>
<dbReference type="EMBL" id="JBHTLH010000012">
    <property type="protein sequence ID" value="MFD1124690.1"/>
    <property type="molecule type" value="Genomic_DNA"/>
</dbReference>
<reference evidence="3" key="1">
    <citation type="journal article" date="2019" name="Int. J. Syst. Evol. Microbiol.">
        <title>The Global Catalogue of Microorganisms (GCM) 10K type strain sequencing project: providing services to taxonomists for standard genome sequencing and annotation.</title>
        <authorList>
            <consortium name="The Broad Institute Genomics Platform"/>
            <consortium name="The Broad Institute Genome Sequencing Center for Infectious Disease"/>
            <person name="Wu L."/>
            <person name="Ma J."/>
        </authorList>
    </citation>
    <scope>NUCLEOTIDE SEQUENCE [LARGE SCALE GENOMIC DNA]</scope>
    <source>
        <strain evidence="3">CCUG 71848</strain>
    </source>
</reference>
<accession>A0ABW3PIK8</accession>
<dbReference type="InterPro" id="IPR044992">
    <property type="entry name" value="ChyE-like"/>
</dbReference>
<dbReference type="Gene3D" id="3.40.50.880">
    <property type="match status" value="1"/>
</dbReference>
<sequence length="226" mass="24523">MNITIIQHVPFEVPGLISDWARQHQHQLTIVKLFKKSTHLPSADKVDFLVVLGGPMSANDNLPWLSAERQLIKAVVEANKPMLGICLGAQQLAKAYGEAIVATPKEVGFGPVTATPTAQSLFGISNQLEVLHWHGEGFKLPKGATLLFSSRYWPFQGFKLKSAIGLQFHLESTPTTLAELAKTDAAFVPGSKYAQTAAQITSAPFQSNQLLLNRLLDCLATANHSA</sequence>
<dbReference type="SUPFAM" id="SSF52317">
    <property type="entry name" value="Class I glutamine amidotransferase-like"/>
    <property type="match status" value="1"/>
</dbReference>
<keyword evidence="3" id="KW-1185">Reference proteome</keyword>
<dbReference type="Proteomes" id="UP001597156">
    <property type="component" value="Unassembled WGS sequence"/>
</dbReference>
<protein>
    <submittedName>
        <fullName evidence="2">Type 1 glutamine amidotransferase</fullName>
    </submittedName>
</protein>
<feature type="domain" description="Glutamine amidotransferase" evidence="1">
    <location>
        <begin position="22"/>
        <end position="176"/>
    </location>
</feature>
<dbReference type="PANTHER" id="PTHR42695:SF5">
    <property type="entry name" value="GLUTAMINE AMIDOTRANSFERASE YLR126C-RELATED"/>
    <property type="match status" value="1"/>
</dbReference>
<dbReference type="PROSITE" id="PS51273">
    <property type="entry name" value="GATASE_TYPE_1"/>
    <property type="match status" value="1"/>
</dbReference>
<evidence type="ECO:0000259" key="1">
    <source>
        <dbReference type="Pfam" id="PF00117"/>
    </source>
</evidence>